<comment type="caution">
    <text evidence="1">The sequence shown here is derived from an EMBL/GenBank/DDBJ whole genome shotgun (WGS) entry which is preliminary data.</text>
</comment>
<dbReference type="EMBL" id="JAFHBD010000045">
    <property type="protein sequence ID" value="MBN2953998.1"/>
    <property type="molecule type" value="Genomic_DNA"/>
</dbReference>
<reference evidence="1" key="1">
    <citation type="submission" date="2021-02" db="EMBL/GenBank/DDBJ databases">
        <title>Metagenome-assembled genomes from human diarrheal sample B26.</title>
        <authorList>
            <person name="Ateba T.P."/>
            <person name="Alayande K.A."/>
            <person name="Mwanza M."/>
        </authorList>
    </citation>
    <scope>NUCLEOTIDE SEQUENCE</scope>
    <source>
        <strain evidence="1">06WH</strain>
    </source>
</reference>
<organism evidence="1 2">
    <name type="scientific">Fusicatenibacter saccharivorans</name>
    <dbReference type="NCBI Taxonomy" id="1150298"/>
    <lineage>
        <taxon>Bacteria</taxon>
        <taxon>Bacillati</taxon>
        <taxon>Bacillota</taxon>
        <taxon>Clostridia</taxon>
        <taxon>Lachnospirales</taxon>
        <taxon>Lachnospiraceae</taxon>
        <taxon>Fusicatenibacter</taxon>
    </lineage>
</organism>
<accession>A0A938ZE59</accession>
<proteinExistence type="predicted"/>
<evidence type="ECO:0000313" key="2">
    <source>
        <dbReference type="Proteomes" id="UP000737612"/>
    </source>
</evidence>
<dbReference type="AlphaFoldDB" id="A0A938ZE59"/>
<protein>
    <submittedName>
        <fullName evidence="1">Uncharacterized protein</fullName>
    </submittedName>
</protein>
<sequence length="161" mass="17912">MKNNEKPNILFPLLHFLGLACLLISCDSTPGQQPGQNASGNLAAYYDVRTQDFLLQKENAVLLEYRHLGEAEESCLCKDPETVAAFLNALTEITVTGETSLVSSDDSDLFLFTDADGETYSFSFNSHHFEHGRTQYELSGDAALWRLADDLRTQDKTVEGR</sequence>
<dbReference type="PROSITE" id="PS51257">
    <property type="entry name" value="PROKAR_LIPOPROTEIN"/>
    <property type="match status" value="1"/>
</dbReference>
<gene>
    <name evidence="1" type="ORF">JTJ23_10490</name>
</gene>
<dbReference type="Proteomes" id="UP000737612">
    <property type="component" value="Unassembled WGS sequence"/>
</dbReference>
<evidence type="ECO:0000313" key="1">
    <source>
        <dbReference type="EMBL" id="MBN2953998.1"/>
    </source>
</evidence>
<name>A0A938ZE59_9FIRM</name>